<evidence type="ECO:0000256" key="1">
    <source>
        <dbReference type="SAM" id="SignalP"/>
    </source>
</evidence>
<keyword evidence="2" id="KW-1185">Reference proteome</keyword>
<sequence length="197" mass="20488">MRSLVVLIAVIAATAAAPQYLVQPYSPLVELNTAQVAYPTHIQTHILKKRSVVPVAYSVPSAVSHQSRVDVRTSPAVVATAPVVESVVAPVVAEPAVVEARAFYPAPAAVSHQSRVDVRASPAVVSPVVASRAVVAQPVVARSYVPTGTVYAGGSAVTHQSRVDVETSPAIVTEEVVAPAIVESRSLVAPSVYTSVW</sequence>
<dbReference type="FunCoup" id="A0A6J1X1B4">
    <property type="interactions" value="3"/>
</dbReference>
<name>A0A6J1X1B4_GALME</name>
<dbReference type="RefSeq" id="XP_026762796.2">
    <property type="nucleotide sequence ID" value="XM_026906995.3"/>
</dbReference>
<proteinExistence type="predicted"/>
<accession>A0A6J1X1B4</accession>
<feature type="signal peptide" evidence="1">
    <location>
        <begin position="1"/>
        <end position="16"/>
    </location>
</feature>
<protein>
    <submittedName>
        <fullName evidence="3">Uncharacterized protein LOC113521467</fullName>
    </submittedName>
</protein>
<dbReference type="GeneID" id="113521467"/>
<dbReference type="AlphaFoldDB" id="A0A6J1X1B4"/>
<dbReference type="Proteomes" id="UP001652740">
    <property type="component" value="Unplaced"/>
</dbReference>
<evidence type="ECO:0000313" key="3">
    <source>
        <dbReference type="RefSeq" id="XP_026762796.2"/>
    </source>
</evidence>
<organism evidence="2 3">
    <name type="scientific">Galleria mellonella</name>
    <name type="common">Greater wax moth</name>
    <dbReference type="NCBI Taxonomy" id="7137"/>
    <lineage>
        <taxon>Eukaryota</taxon>
        <taxon>Metazoa</taxon>
        <taxon>Ecdysozoa</taxon>
        <taxon>Arthropoda</taxon>
        <taxon>Hexapoda</taxon>
        <taxon>Insecta</taxon>
        <taxon>Pterygota</taxon>
        <taxon>Neoptera</taxon>
        <taxon>Endopterygota</taxon>
        <taxon>Lepidoptera</taxon>
        <taxon>Glossata</taxon>
        <taxon>Ditrysia</taxon>
        <taxon>Pyraloidea</taxon>
        <taxon>Pyralidae</taxon>
        <taxon>Galleriinae</taxon>
        <taxon>Galleria</taxon>
    </lineage>
</organism>
<dbReference type="InterPro" id="IPR007614">
    <property type="entry name" value="Retinin_C"/>
</dbReference>
<keyword evidence="1" id="KW-0732">Signal</keyword>
<dbReference type="KEGG" id="gmw:113521467"/>
<reference evidence="3" key="1">
    <citation type="submission" date="2025-08" db="UniProtKB">
        <authorList>
            <consortium name="RefSeq"/>
        </authorList>
    </citation>
    <scope>IDENTIFICATION</scope>
    <source>
        <tissue evidence="3">Whole larvae</tissue>
    </source>
</reference>
<gene>
    <name evidence="3" type="primary">LOC113521467</name>
</gene>
<dbReference type="InParanoid" id="A0A6J1X1B4"/>
<dbReference type="PANTHER" id="PTHR34931:SF3">
    <property type="entry name" value="FI02976P-RELATED"/>
    <property type="match status" value="1"/>
</dbReference>
<dbReference type="PANTHER" id="PTHR34931">
    <property type="entry name" value="FI02976P-RELATED"/>
    <property type="match status" value="1"/>
</dbReference>
<evidence type="ECO:0000313" key="2">
    <source>
        <dbReference type="Proteomes" id="UP001652740"/>
    </source>
</evidence>
<feature type="chain" id="PRO_5045234061" evidence="1">
    <location>
        <begin position="17"/>
        <end position="197"/>
    </location>
</feature>